<dbReference type="PANTHER" id="PTHR35333:SF4">
    <property type="entry name" value="SLR0121 PROTEIN"/>
    <property type="match status" value="1"/>
</dbReference>
<dbReference type="GO" id="GO:0008800">
    <property type="term" value="F:beta-lactamase activity"/>
    <property type="evidence" value="ECO:0007669"/>
    <property type="project" value="InterPro"/>
</dbReference>
<dbReference type="AlphaFoldDB" id="A0A1I0FZL7"/>
<evidence type="ECO:0000313" key="3">
    <source>
        <dbReference type="Proteomes" id="UP000199568"/>
    </source>
</evidence>
<protein>
    <submittedName>
        <fullName evidence="2">Beta-lactamase class A</fullName>
    </submittedName>
</protein>
<keyword evidence="3" id="KW-1185">Reference proteome</keyword>
<dbReference type="Gene3D" id="3.40.710.10">
    <property type="entry name" value="DD-peptidase/beta-lactamase superfamily"/>
    <property type="match status" value="1"/>
</dbReference>
<name>A0A1I0FZL7_9FIRM</name>
<organism evidence="2 3">
    <name type="scientific">Natronincola peptidivorans</name>
    <dbReference type="NCBI Taxonomy" id="426128"/>
    <lineage>
        <taxon>Bacteria</taxon>
        <taxon>Bacillati</taxon>
        <taxon>Bacillota</taxon>
        <taxon>Clostridia</taxon>
        <taxon>Peptostreptococcales</taxon>
        <taxon>Natronincolaceae</taxon>
        <taxon>Natronincola</taxon>
    </lineage>
</organism>
<feature type="domain" description="Beta-lactamase class A catalytic" evidence="1">
    <location>
        <begin position="20"/>
        <end position="254"/>
    </location>
</feature>
<reference evidence="2 3" key="1">
    <citation type="submission" date="2016-10" db="EMBL/GenBank/DDBJ databases">
        <authorList>
            <person name="de Groot N.N."/>
        </authorList>
    </citation>
    <scope>NUCLEOTIDE SEQUENCE [LARGE SCALE GENOMIC DNA]</scope>
    <source>
        <strain evidence="2 3">DSM 18979</strain>
    </source>
</reference>
<proteinExistence type="predicted"/>
<evidence type="ECO:0000259" key="1">
    <source>
        <dbReference type="Pfam" id="PF13354"/>
    </source>
</evidence>
<dbReference type="STRING" id="426128.SAMN05660297_02997"/>
<dbReference type="InterPro" id="IPR000871">
    <property type="entry name" value="Beta-lactam_class-A"/>
</dbReference>
<gene>
    <name evidence="2" type="ORF">SAMN05660297_02997</name>
</gene>
<evidence type="ECO:0000313" key="2">
    <source>
        <dbReference type="EMBL" id="SET63732.1"/>
    </source>
</evidence>
<dbReference type="SUPFAM" id="SSF56601">
    <property type="entry name" value="beta-lactamase/transpeptidase-like"/>
    <property type="match status" value="1"/>
</dbReference>
<dbReference type="OrthoDB" id="9775096at2"/>
<dbReference type="PANTHER" id="PTHR35333">
    <property type="entry name" value="BETA-LACTAMASE"/>
    <property type="match status" value="1"/>
</dbReference>
<dbReference type="InterPro" id="IPR045155">
    <property type="entry name" value="Beta-lactam_cat"/>
</dbReference>
<dbReference type="RefSeq" id="WP_090445890.1">
    <property type="nucleotide sequence ID" value="NZ_FOHU01000017.1"/>
</dbReference>
<dbReference type="Pfam" id="PF13354">
    <property type="entry name" value="Beta-lactamase2"/>
    <property type="match status" value="1"/>
</dbReference>
<accession>A0A1I0FZL7</accession>
<dbReference type="InterPro" id="IPR012338">
    <property type="entry name" value="Beta-lactam/transpept-like"/>
</dbReference>
<dbReference type="GO" id="GO:0046677">
    <property type="term" value="P:response to antibiotic"/>
    <property type="evidence" value="ECO:0007669"/>
    <property type="project" value="InterPro"/>
</dbReference>
<dbReference type="GO" id="GO:0030655">
    <property type="term" value="P:beta-lactam antibiotic catabolic process"/>
    <property type="evidence" value="ECO:0007669"/>
    <property type="project" value="InterPro"/>
</dbReference>
<sequence length="288" mass="32241">MRRLQERIQQHIDKINGTVGIYIKNLNNNKTIIINGDERFHSASIIKIPILWEGLRQVEIGMKTLEETIALKKEDKVGGCGVLTLLQEGLELTLEDLLHLMVDISDNTATNMLIDHLGRDNINATLQSMGMKNTYLARKLMMVIPETYNYTTPKDIGSMLERFVIGNGLNNVYAEKGMEILSKQQLNDCFSKELRLCGTCNERVGHHNLCPTCSTFVGDVDPKPVRFSHKTGSISGVVHDAGVMDLGERKVVLVGLTKGLDSNEIGKQLLADIGLEVYHYFLDEEQTK</sequence>
<dbReference type="Proteomes" id="UP000199568">
    <property type="component" value="Unassembled WGS sequence"/>
</dbReference>
<dbReference type="EMBL" id="FOHU01000017">
    <property type="protein sequence ID" value="SET63732.1"/>
    <property type="molecule type" value="Genomic_DNA"/>
</dbReference>